<dbReference type="AlphaFoldDB" id="A0A392UNG1"/>
<name>A0A392UNG1_9FABA</name>
<accession>A0A392UNG1</accession>
<comment type="caution">
    <text evidence="1">The sequence shown here is derived from an EMBL/GenBank/DDBJ whole genome shotgun (WGS) entry which is preliminary data.</text>
</comment>
<feature type="non-terminal residue" evidence="1">
    <location>
        <position position="22"/>
    </location>
</feature>
<keyword evidence="2" id="KW-1185">Reference proteome</keyword>
<sequence length="22" mass="2675">MKESYLLELSEMYQKIATKLQQ</sequence>
<dbReference type="EMBL" id="LXQA010876764">
    <property type="protein sequence ID" value="MCI75179.1"/>
    <property type="molecule type" value="Genomic_DNA"/>
</dbReference>
<reference evidence="1 2" key="1">
    <citation type="journal article" date="2018" name="Front. Plant Sci.">
        <title>Red Clover (Trifolium pratense) and Zigzag Clover (T. medium) - A Picture of Genomic Similarities and Differences.</title>
        <authorList>
            <person name="Dluhosova J."/>
            <person name="Istvanek J."/>
            <person name="Nedelnik J."/>
            <person name="Repkova J."/>
        </authorList>
    </citation>
    <scope>NUCLEOTIDE SEQUENCE [LARGE SCALE GENOMIC DNA]</scope>
    <source>
        <strain evidence="2">cv. 10/8</strain>
        <tissue evidence="1">Leaf</tissue>
    </source>
</reference>
<protein>
    <submittedName>
        <fullName evidence="1">Uncharacterized protein</fullName>
    </submittedName>
</protein>
<evidence type="ECO:0000313" key="2">
    <source>
        <dbReference type="Proteomes" id="UP000265520"/>
    </source>
</evidence>
<evidence type="ECO:0000313" key="1">
    <source>
        <dbReference type="EMBL" id="MCI75179.1"/>
    </source>
</evidence>
<proteinExistence type="predicted"/>
<dbReference type="Proteomes" id="UP000265520">
    <property type="component" value="Unassembled WGS sequence"/>
</dbReference>
<organism evidence="1 2">
    <name type="scientific">Trifolium medium</name>
    <dbReference type="NCBI Taxonomy" id="97028"/>
    <lineage>
        <taxon>Eukaryota</taxon>
        <taxon>Viridiplantae</taxon>
        <taxon>Streptophyta</taxon>
        <taxon>Embryophyta</taxon>
        <taxon>Tracheophyta</taxon>
        <taxon>Spermatophyta</taxon>
        <taxon>Magnoliopsida</taxon>
        <taxon>eudicotyledons</taxon>
        <taxon>Gunneridae</taxon>
        <taxon>Pentapetalae</taxon>
        <taxon>rosids</taxon>
        <taxon>fabids</taxon>
        <taxon>Fabales</taxon>
        <taxon>Fabaceae</taxon>
        <taxon>Papilionoideae</taxon>
        <taxon>50 kb inversion clade</taxon>
        <taxon>NPAAA clade</taxon>
        <taxon>Hologalegina</taxon>
        <taxon>IRL clade</taxon>
        <taxon>Trifolieae</taxon>
        <taxon>Trifolium</taxon>
    </lineage>
</organism>